<feature type="transmembrane region" description="Helical" evidence="8">
    <location>
        <begin position="296"/>
        <end position="316"/>
    </location>
</feature>
<evidence type="ECO:0000256" key="2">
    <source>
        <dbReference type="ARBA" id="ARBA00022475"/>
    </source>
</evidence>
<dbReference type="AlphaFoldDB" id="A0A0S3PWW3"/>
<evidence type="ECO:0000313" key="10">
    <source>
        <dbReference type="Proteomes" id="UP000236884"/>
    </source>
</evidence>
<accession>A0A0S3PWW3</accession>
<evidence type="ECO:0000256" key="1">
    <source>
        <dbReference type="ARBA" id="ARBA00004651"/>
    </source>
</evidence>
<feature type="transmembrane region" description="Helical" evidence="8">
    <location>
        <begin position="201"/>
        <end position="228"/>
    </location>
</feature>
<keyword evidence="10" id="KW-1185">Reference proteome</keyword>
<evidence type="ECO:0000313" key="9">
    <source>
        <dbReference type="EMBL" id="BAT60418.1"/>
    </source>
</evidence>
<sequence length="575" mass="63193">MAATLPRTANSASGYLTGLLDYGETRHRYAVILLTVLALLAFLPGFSQVPPVDREEPRFAQAAKQMIETGNYVDIRFQDTERYAKPIGIYWLQVAVVKTAEAVGLPRARIRIWLYRLPSLFAAIGVVLMTYWSALAFVGRRPAVLAGAMMACCVMLSVEARLAKTDAVLLLTTTIALGALARVYLAQRESPGAVTKTSLTLLFWTAIAVGTLVKGPIIWLFAGLPAIVLSIADRNARWLLALRPLVGLAWCALIALPWFIAIVRQSGFLFLSESIVGDLLSRTVTGKDGNWRPPGFHFLLFWIMFWPGAPLAAVAAPQLWQMRGAADVRFLLAWIIPAWIVFEIALTKQPHYVLPLFPAFAIAIAVAIERRALSTSRWLQNATVGWFLLPLGVFIASVVFIAYAGRSVGYLSWPIAAFATTIGAFAWWLYTNREIEQALVKAIAAALLVSIAFHGLVLPALAYVSPSPEIARYLRDAPCSQPRLASAGYQEPSLVFLAGTQTVLTDGRGAAEFLRDGGCRYVAVESRQLRNFTQYAENAGIRYESVGRVERLNLARVRRATILVFRAPMQGDRAP</sequence>
<keyword evidence="4 9" id="KW-0808">Transferase</keyword>
<dbReference type="Proteomes" id="UP000236884">
    <property type="component" value="Chromosome"/>
</dbReference>
<evidence type="ECO:0000256" key="6">
    <source>
        <dbReference type="ARBA" id="ARBA00022989"/>
    </source>
</evidence>
<comment type="subcellular location">
    <subcellularLocation>
        <location evidence="1">Cell membrane</location>
        <topology evidence="1">Multi-pass membrane protein</topology>
    </subcellularLocation>
</comment>
<evidence type="ECO:0000256" key="4">
    <source>
        <dbReference type="ARBA" id="ARBA00022679"/>
    </source>
</evidence>
<dbReference type="EC" id="2.4.2.43" evidence="9"/>
<proteinExistence type="predicted"/>
<organism evidence="9 10">
    <name type="scientific">Variibacter gotjawalensis</name>
    <dbReference type="NCBI Taxonomy" id="1333996"/>
    <lineage>
        <taxon>Bacteria</taxon>
        <taxon>Pseudomonadati</taxon>
        <taxon>Pseudomonadota</taxon>
        <taxon>Alphaproteobacteria</taxon>
        <taxon>Hyphomicrobiales</taxon>
        <taxon>Nitrobacteraceae</taxon>
        <taxon>Variibacter</taxon>
    </lineage>
</organism>
<feature type="transmembrane region" description="Helical" evidence="8">
    <location>
        <begin position="29"/>
        <end position="49"/>
    </location>
</feature>
<feature type="transmembrane region" description="Helical" evidence="8">
    <location>
        <begin position="410"/>
        <end position="430"/>
    </location>
</feature>
<feature type="transmembrane region" description="Helical" evidence="8">
    <location>
        <begin position="117"/>
        <end position="137"/>
    </location>
</feature>
<dbReference type="GO" id="GO:0103015">
    <property type="term" value="F:4-amino-4-deoxy-L-arabinose transferase activity"/>
    <property type="evidence" value="ECO:0007669"/>
    <property type="project" value="UniProtKB-EC"/>
</dbReference>
<keyword evidence="3 9" id="KW-0328">Glycosyltransferase</keyword>
<feature type="transmembrane region" description="Helical" evidence="8">
    <location>
        <begin position="384"/>
        <end position="404"/>
    </location>
</feature>
<keyword evidence="5 8" id="KW-0812">Transmembrane</keyword>
<dbReference type="InterPro" id="IPR050297">
    <property type="entry name" value="LipidA_mod_glycosyltrf_83"/>
</dbReference>
<dbReference type="RefSeq" id="WP_245408519.1">
    <property type="nucleotide sequence ID" value="NZ_AP014946.1"/>
</dbReference>
<dbReference type="PANTHER" id="PTHR33908">
    <property type="entry name" value="MANNOSYLTRANSFERASE YKCB-RELATED"/>
    <property type="match status" value="1"/>
</dbReference>
<dbReference type="GO" id="GO:0009103">
    <property type="term" value="P:lipopolysaccharide biosynthetic process"/>
    <property type="evidence" value="ECO:0007669"/>
    <property type="project" value="TreeGrafter"/>
</dbReference>
<evidence type="ECO:0000256" key="3">
    <source>
        <dbReference type="ARBA" id="ARBA00022676"/>
    </source>
</evidence>
<dbReference type="EMBL" id="AP014946">
    <property type="protein sequence ID" value="BAT60418.1"/>
    <property type="molecule type" value="Genomic_DNA"/>
</dbReference>
<keyword evidence="7 8" id="KW-0472">Membrane</keyword>
<keyword evidence="6 8" id="KW-1133">Transmembrane helix</keyword>
<dbReference type="GO" id="GO:0010041">
    <property type="term" value="P:response to iron(III) ion"/>
    <property type="evidence" value="ECO:0007669"/>
    <property type="project" value="TreeGrafter"/>
</dbReference>
<gene>
    <name evidence="9" type="primary">arnT_2</name>
    <name evidence="9" type="ORF">GJW-30_1_02959</name>
</gene>
<dbReference type="GO" id="GO:0005886">
    <property type="term" value="C:plasma membrane"/>
    <property type="evidence" value="ECO:0007669"/>
    <property type="project" value="UniProtKB-SubCell"/>
</dbReference>
<evidence type="ECO:0000256" key="7">
    <source>
        <dbReference type="ARBA" id="ARBA00023136"/>
    </source>
</evidence>
<feature type="transmembrane region" description="Helical" evidence="8">
    <location>
        <begin position="352"/>
        <end position="372"/>
    </location>
</feature>
<feature type="transmembrane region" description="Helical" evidence="8">
    <location>
        <begin position="328"/>
        <end position="346"/>
    </location>
</feature>
<evidence type="ECO:0000256" key="8">
    <source>
        <dbReference type="SAM" id="Phobius"/>
    </source>
</evidence>
<keyword evidence="2" id="KW-1003">Cell membrane</keyword>
<dbReference type="PANTHER" id="PTHR33908:SF3">
    <property type="entry name" value="UNDECAPRENYL PHOSPHATE-ALPHA-4-AMINO-4-DEOXY-L-ARABINOSE ARABINOSYL TRANSFERASE"/>
    <property type="match status" value="1"/>
</dbReference>
<dbReference type="KEGG" id="vgo:GJW-30_1_02959"/>
<feature type="transmembrane region" description="Helical" evidence="8">
    <location>
        <begin position="143"/>
        <end position="160"/>
    </location>
</feature>
<feature type="transmembrane region" description="Helical" evidence="8">
    <location>
        <begin position="442"/>
        <end position="464"/>
    </location>
</feature>
<feature type="transmembrane region" description="Helical" evidence="8">
    <location>
        <begin position="240"/>
        <end position="263"/>
    </location>
</feature>
<evidence type="ECO:0000256" key="5">
    <source>
        <dbReference type="ARBA" id="ARBA00022692"/>
    </source>
</evidence>
<feature type="transmembrane region" description="Helical" evidence="8">
    <location>
        <begin position="167"/>
        <end position="185"/>
    </location>
</feature>
<reference evidence="9 10" key="1">
    <citation type="submission" date="2015-08" db="EMBL/GenBank/DDBJ databases">
        <title>Investigation of the bacterial diversity of lava forest soil.</title>
        <authorList>
            <person name="Lee J.S."/>
        </authorList>
    </citation>
    <scope>NUCLEOTIDE SEQUENCE [LARGE SCALE GENOMIC DNA]</scope>
    <source>
        <strain evidence="9 10">GJW-30</strain>
    </source>
</reference>
<name>A0A0S3PWW3_9BRAD</name>
<protein>
    <submittedName>
        <fullName evidence="9">Undecaprenyl phosphate-alpha-4-amino-4-deoxy-L-arabinose arabinosyl transferase</fullName>
        <ecNumber evidence="9">2.4.2.43</ecNumber>
    </submittedName>
</protein>